<sequence>MAPPPLFPLPPLLILLVIVPLFPTAARTATTLPLYRHLPHVAEAVASHHHPLSRLAAASLARALHLKRRDPNHHSQKGSGGHPSVPATAALYPHSYGGYAFTASLGTPPQPLPVLLDTGSHLTWVPCTSSYECRNCSSPSASAVPVFHPKNSSSSRLVGCRNPSCQWVHSAANLATKCRRAPCSPGAANCPAAASNVCPPYAVVYGSGSTAGLLIADTLRAPGRAVPGFVLGCSLVSVHQPPSGLAGFGRGAPSVPAQLGLPKFSYCLLSRRFDDNAAVSGSLVLGGTGGGEGMQYVPLVKSAAGDKLPYGVYYYLALRGVTVGGKAVRLPARAFAANAAGSGGTIVDSGTTFTYLDPTVFQPVADAVVAAVGGRYKRSKDAEDELGLHPCFALPQGARSMALPELSFHFEGGAVMQLPVENYFVVAGRGAVEAICLAVVTDFSGGSGAGNEGSGPAIILGSFQQQNYLVEYDLEKERLGFRRQSCTSSPS</sequence>
<dbReference type="CDD" id="cd05476">
    <property type="entry name" value="pepsin_A_like_plant"/>
    <property type="match status" value="1"/>
</dbReference>
<dbReference type="FunFam" id="2.40.70.10:FF:000377">
    <property type="match status" value="1"/>
</dbReference>
<evidence type="ECO:0000313" key="10">
    <source>
        <dbReference type="EnsemblPlants" id="Zm00001eb065630_P001"/>
    </source>
</evidence>
<dbReference type="SUPFAM" id="SSF50630">
    <property type="entry name" value="Acid proteases"/>
    <property type="match status" value="1"/>
</dbReference>
<evidence type="ECO:0000256" key="1">
    <source>
        <dbReference type="ARBA" id="ARBA00007447"/>
    </source>
</evidence>
<feature type="chain" id="PRO_5010803373" evidence="7">
    <location>
        <begin position="29"/>
        <end position="491"/>
    </location>
</feature>
<evidence type="ECO:0000256" key="3">
    <source>
        <dbReference type="ARBA" id="ARBA00022750"/>
    </source>
</evidence>
<evidence type="ECO:0000313" key="11">
    <source>
        <dbReference type="Proteomes" id="UP000007305"/>
    </source>
</evidence>
<dbReference type="Proteomes" id="UP000007305">
    <property type="component" value="Chromosome 2"/>
</dbReference>
<dbReference type="GO" id="GO:0006508">
    <property type="term" value="P:proteolysis"/>
    <property type="evidence" value="ECO:0007669"/>
    <property type="project" value="UniProtKB-KW"/>
</dbReference>
<gene>
    <name evidence="10" type="primary">LOC100280633</name>
    <name evidence="9" type="ORF">ZEAMMB73_Zm00001d001771</name>
</gene>
<dbReference type="Gene3D" id="2.40.70.10">
    <property type="entry name" value="Acid Proteases"/>
    <property type="match status" value="2"/>
</dbReference>
<dbReference type="Gramene" id="Zm00001eb065630_T002">
    <property type="protein sequence ID" value="Zm00001eb065630_P002"/>
    <property type="gene ID" value="Zm00001eb065630"/>
</dbReference>
<feature type="domain" description="Peptidase A1" evidence="8">
    <location>
        <begin position="99"/>
        <end position="482"/>
    </location>
</feature>
<feature type="active site" evidence="6">
    <location>
        <position position="117"/>
    </location>
</feature>
<dbReference type="SMR" id="A0A1D6DSN9"/>
<dbReference type="RefSeq" id="NP_001147022.2">
    <property type="nucleotide sequence ID" value="NM_001153550.2"/>
</dbReference>
<keyword evidence="12" id="KW-1267">Proteomics identification</keyword>
<evidence type="ECO:0000256" key="5">
    <source>
        <dbReference type="ARBA" id="ARBA00023180"/>
    </source>
</evidence>
<proteinExistence type="evidence at protein level"/>
<evidence type="ECO:0000256" key="2">
    <source>
        <dbReference type="ARBA" id="ARBA00022670"/>
    </source>
</evidence>
<dbReference type="InterPro" id="IPR032861">
    <property type="entry name" value="TAXi_N"/>
</dbReference>
<organism evidence="9">
    <name type="scientific">Zea mays</name>
    <name type="common">Maize</name>
    <dbReference type="NCBI Taxonomy" id="4577"/>
    <lineage>
        <taxon>Eukaryota</taxon>
        <taxon>Viridiplantae</taxon>
        <taxon>Streptophyta</taxon>
        <taxon>Embryophyta</taxon>
        <taxon>Tracheophyta</taxon>
        <taxon>Spermatophyta</taxon>
        <taxon>Magnoliopsida</taxon>
        <taxon>Liliopsida</taxon>
        <taxon>Poales</taxon>
        <taxon>Poaceae</taxon>
        <taxon>PACMAD clade</taxon>
        <taxon>Panicoideae</taxon>
        <taxon>Andropogonodae</taxon>
        <taxon>Andropogoneae</taxon>
        <taxon>Tripsacinae</taxon>
        <taxon>Zea</taxon>
    </lineage>
</organism>
<comment type="similarity">
    <text evidence="1">Belongs to the peptidase A1 family.</text>
</comment>
<dbReference type="EnsemblPlants" id="Zm00001eb065630_T002">
    <property type="protein sequence ID" value="Zm00001eb065630_P002"/>
    <property type="gene ID" value="Zm00001eb065630"/>
</dbReference>
<keyword evidence="2 9" id="KW-0645">Protease</keyword>
<dbReference type="Pfam" id="PF14541">
    <property type="entry name" value="TAXi_C"/>
    <property type="match status" value="1"/>
</dbReference>
<dbReference type="GO" id="GO:0004190">
    <property type="term" value="F:aspartic-type endopeptidase activity"/>
    <property type="evidence" value="ECO:0007669"/>
    <property type="project" value="UniProtKB-KW"/>
</dbReference>
<keyword evidence="3" id="KW-0064">Aspartyl protease</keyword>
<dbReference type="EMBL" id="CM007648">
    <property type="protein sequence ID" value="ONM11923.1"/>
    <property type="molecule type" value="Genomic_DNA"/>
</dbReference>
<dbReference type="GeneID" id="100280633"/>
<name>A0A1D6DSN9_MAIZE</name>
<dbReference type="PANTHER" id="PTHR47967:SF36">
    <property type="entry name" value="PEPTIDASE A1 DOMAIN-CONTAINING PROTEIN"/>
    <property type="match status" value="1"/>
</dbReference>
<dbReference type="InterPro" id="IPR032799">
    <property type="entry name" value="TAXi_C"/>
</dbReference>
<keyword evidence="5" id="KW-0325">Glycoprotein</keyword>
<reference evidence="10" key="3">
    <citation type="submission" date="2021-05" db="UniProtKB">
        <authorList>
            <consortium name="EnsemblPlants"/>
        </authorList>
    </citation>
    <scope>IDENTIFICATION</scope>
    <source>
        <strain evidence="10">cv. B73</strain>
    </source>
</reference>
<evidence type="ECO:0000256" key="6">
    <source>
        <dbReference type="PIRSR" id="PIRSR601461-1"/>
    </source>
</evidence>
<dbReference type="Pfam" id="PF14543">
    <property type="entry name" value="TAXi_N"/>
    <property type="match status" value="1"/>
</dbReference>
<reference evidence="10" key="2">
    <citation type="submission" date="2019-07" db="EMBL/GenBank/DDBJ databases">
        <authorList>
            <person name="Seetharam A."/>
            <person name="Woodhouse M."/>
            <person name="Cannon E."/>
        </authorList>
    </citation>
    <scope>NUCLEOTIDE SEQUENCE [LARGE SCALE GENOMIC DNA]</scope>
    <source>
        <strain evidence="10">cv. B73</strain>
    </source>
</reference>
<dbReference type="OMA" id="KNCTQIC"/>
<evidence type="ECO:0000256" key="4">
    <source>
        <dbReference type="ARBA" id="ARBA00022801"/>
    </source>
</evidence>
<reference evidence="9 11" key="1">
    <citation type="submission" date="2015-12" db="EMBL/GenBank/DDBJ databases">
        <title>Update maize B73 reference genome by single molecule sequencing technologies.</title>
        <authorList>
            <consortium name="Maize Genome Sequencing Project"/>
            <person name="Ware D."/>
        </authorList>
    </citation>
    <scope>NUCLEOTIDE SEQUENCE [LARGE SCALE GENOMIC DNA]</scope>
    <source>
        <strain evidence="11">cv. B73</strain>
        <tissue evidence="9">Seedling</tissue>
    </source>
</reference>
<keyword evidence="7" id="KW-0732">Signal</keyword>
<keyword evidence="11" id="KW-1185">Reference proteome</keyword>
<dbReference type="ExpressionAtlas" id="A0A1D6DSN9">
    <property type="expression patterns" value="baseline and differential"/>
</dbReference>
<evidence type="ECO:0007829" key="12">
    <source>
        <dbReference type="PeptideAtlas" id="A0A1D6DSN9"/>
    </source>
</evidence>
<protein>
    <submittedName>
        <fullName evidence="9">Eukaryotic aspartyl protease family protein</fullName>
    </submittedName>
</protein>
<dbReference type="PANTHER" id="PTHR47967">
    <property type="entry name" value="OS07G0603500 PROTEIN-RELATED"/>
    <property type="match status" value="1"/>
</dbReference>
<feature type="active site" evidence="6">
    <location>
        <position position="348"/>
    </location>
</feature>
<dbReference type="AlphaFoldDB" id="A0A1D6DSN9"/>
<dbReference type="STRING" id="4577.A0A1D6DSN9"/>
<dbReference type="EnsemblPlants" id="Zm00001eb065630_T001">
    <property type="protein sequence ID" value="Zm00001eb065630_P001"/>
    <property type="gene ID" value="Zm00001eb065630"/>
</dbReference>
<keyword evidence="4" id="KW-0378">Hydrolase</keyword>
<dbReference type="InterPro" id="IPR021109">
    <property type="entry name" value="Peptidase_aspartic_dom_sf"/>
</dbReference>
<evidence type="ECO:0000256" key="7">
    <source>
        <dbReference type="SAM" id="SignalP"/>
    </source>
</evidence>
<dbReference type="PROSITE" id="PS51767">
    <property type="entry name" value="PEPTIDASE_A1"/>
    <property type="match status" value="1"/>
</dbReference>
<evidence type="ECO:0000259" key="8">
    <source>
        <dbReference type="PROSITE" id="PS51767"/>
    </source>
</evidence>
<dbReference type="InterPro" id="IPR033121">
    <property type="entry name" value="PEPTIDASE_A1"/>
</dbReference>
<dbReference type="Gramene" id="Zm00001eb065630_T001">
    <property type="protein sequence ID" value="Zm00001eb065630_P001"/>
    <property type="gene ID" value="Zm00001eb065630"/>
</dbReference>
<dbReference type="InterPro" id="IPR051708">
    <property type="entry name" value="Plant_Aspart_Prot_A1"/>
</dbReference>
<dbReference type="InterPro" id="IPR034161">
    <property type="entry name" value="Pepsin-like_plant"/>
</dbReference>
<dbReference type="OrthoDB" id="2747330at2759"/>
<feature type="signal peptide" evidence="7">
    <location>
        <begin position="1"/>
        <end position="28"/>
    </location>
</feature>
<evidence type="ECO:0000313" key="9">
    <source>
        <dbReference type="EMBL" id="ONM11923.1"/>
    </source>
</evidence>
<dbReference type="InterPro" id="IPR001461">
    <property type="entry name" value="Aspartic_peptidase_A1"/>
</dbReference>
<dbReference type="PRINTS" id="PR00792">
    <property type="entry name" value="PEPSIN"/>
</dbReference>
<accession>A0A1D6DSN9</accession>